<feature type="chain" id="PRO_5009188975" evidence="7">
    <location>
        <begin position="17"/>
        <end position="449"/>
    </location>
</feature>
<dbReference type="Gene3D" id="1.20.1250.20">
    <property type="entry name" value="MFS general substrate transporter like domains"/>
    <property type="match status" value="2"/>
</dbReference>
<comment type="similarity">
    <text evidence="2">Belongs to the major facilitator superfamily. Proton-dependent oligopeptide transporter (POT/PTR) (TC 2.A.17) family.</text>
</comment>
<protein>
    <submittedName>
        <fullName evidence="8">Protein NRT1/ PTR FAMILY 8.3</fullName>
    </submittedName>
</protein>
<organism evidence="8 9">
    <name type="scientific">Dichanthelium oligosanthes</name>
    <dbReference type="NCBI Taxonomy" id="888268"/>
    <lineage>
        <taxon>Eukaryota</taxon>
        <taxon>Viridiplantae</taxon>
        <taxon>Streptophyta</taxon>
        <taxon>Embryophyta</taxon>
        <taxon>Tracheophyta</taxon>
        <taxon>Spermatophyta</taxon>
        <taxon>Magnoliopsida</taxon>
        <taxon>Liliopsida</taxon>
        <taxon>Poales</taxon>
        <taxon>Poaceae</taxon>
        <taxon>PACMAD clade</taxon>
        <taxon>Panicoideae</taxon>
        <taxon>Panicodae</taxon>
        <taxon>Paniceae</taxon>
        <taxon>Dichantheliinae</taxon>
        <taxon>Dichanthelium</taxon>
    </lineage>
</organism>
<dbReference type="GO" id="GO:0022857">
    <property type="term" value="F:transmembrane transporter activity"/>
    <property type="evidence" value="ECO:0007669"/>
    <property type="project" value="InterPro"/>
</dbReference>
<keyword evidence="9" id="KW-1185">Reference proteome</keyword>
<keyword evidence="5 6" id="KW-0472">Membrane</keyword>
<dbReference type="InterPro" id="IPR000109">
    <property type="entry name" value="POT_fam"/>
</dbReference>
<keyword evidence="3 6" id="KW-0812">Transmembrane</keyword>
<evidence type="ECO:0000256" key="7">
    <source>
        <dbReference type="SAM" id="SignalP"/>
    </source>
</evidence>
<dbReference type="EMBL" id="LWDX02016342">
    <property type="protein sequence ID" value="OEL34145.1"/>
    <property type="molecule type" value="Genomic_DNA"/>
</dbReference>
<proteinExistence type="inferred from homology"/>
<feature type="non-terminal residue" evidence="8">
    <location>
        <position position="449"/>
    </location>
</feature>
<feature type="transmembrane region" description="Helical" evidence="6">
    <location>
        <begin position="309"/>
        <end position="331"/>
    </location>
</feature>
<comment type="subcellular location">
    <subcellularLocation>
        <location evidence="1">Membrane</location>
        <topology evidence="1">Multi-pass membrane protein</topology>
    </subcellularLocation>
</comment>
<feature type="transmembrane region" description="Helical" evidence="6">
    <location>
        <begin position="352"/>
        <end position="372"/>
    </location>
</feature>
<evidence type="ECO:0000256" key="3">
    <source>
        <dbReference type="ARBA" id="ARBA00022692"/>
    </source>
</evidence>
<dbReference type="InterPro" id="IPR036259">
    <property type="entry name" value="MFS_trans_sf"/>
</dbReference>
<keyword evidence="7" id="KW-0732">Signal</keyword>
<evidence type="ECO:0000313" key="8">
    <source>
        <dbReference type="EMBL" id="OEL34145.1"/>
    </source>
</evidence>
<dbReference type="OrthoDB" id="675154at2759"/>
<feature type="transmembrane region" description="Helical" evidence="6">
    <location>
        <begin position="270"/>
        <end position="289"/>
    </location>
</feature>
<sequence>MFPIWATAIIFSAVCAQISSMFIEQGMVLDKRIESFNIHPASLSSFAEISVFIRVPLYDRILVPIARKLTRREKGFSELQRMGIGLVLSILTMVSAALVELKRLEIARSEGLVHEKVAVPMSILWQVPQYFWIGAAEVFTCIGQVEFFYDQAPDAMRSLCSAFALVTGSLEAIRSFANALREDAGLITGDGSVDIRGHPAPKHTTGNWRACFSILDFYFSLFLCDYNNIYYLSLYRFLDRAAIVSSADVKCASTDPWKLCTVTQVEELKILIRMFPIWATTIIFFAVYAQNSSLFVEQGMVLDKRVGSFNIPPASLSTFDVISVIIWVPLYDRILVPIARKFTGREKGFSELQRMGIGLVLSILAMVSAALVELKRLEIAKYEGLIHEKADVSMSILWQIPQYFLVGAAEVFTAIGQLEFFYGQGPDAMRSLCSAFALVTVSVGDYVSS</sequence>
<feature type="signal peptide" evidence="7">
    <location>
        <begin position="1"/>
        <end position="16"/>
    </location>
</feature>
<evidence type="ECO:0000256" key="2">
    <source>
        <dbReference type="ARBA" id="ARBA00005982"/>
    </source>
</evidence>
<dbReference type="PANTHER" id="PTHR11654">
    <property type="entry name" value="OLIGOPEPTIDE TRANSPORTER-RELATED"/>
    <property type="match status" value="1"/>
</dbReference>
<comment type="caution">
    <text evidence="8">The sequence shown here is derived from an EMBL/GenBank/DDBJ whole genome shotgun (WGS) entry which is preliminary data.</text>
</comment>
<evidence type="ECO:0000256" key="1">
    <source>
        <dbReference type="ARBA" id="ARBA00004141"/>
    </source>
</evidence>
<gene>
    <name evidence="8" type="ORF">BAE44_0004836</name>
</gene>
<dbReference type="Pfam" id="PF00854">
    <property type="entry name" value="PTR2"/>
    <property type="match status" value="2"/>
</dbReference>
<evidence type="ECO:0000256" key="6">
    <source>
        <dbReference type="SAM" id="Phobius"/>
    </source>
</evidence>
<evidence type="ECO:0000313" key="9">
    <source>
        <dbReference type="Proteomes" id="UP000095767"/>
    </source>
</evidence>
<evidence type="ECO:0000256" key="4">
    <source>
        <dbReference type="ARBA" id="ARBA00022989"/>
    </source>
</evidence>
<reference evidence="8 9" key="1">
    <citation type="submission" date="2016-09" db="EMBL/GenBank/DDBJ databases">
        <title>The draft genome of Dichanthelium oligosanthes: A C3 panicoid grass species.</title>
        <authorList>
            <person name="Studer A.J."/>
            <person name="Schnable J.C."/>
            <person name="Brutnell T.P."/>
        </authorList>
    </citation>
    <scope>NUCLEOTIDE SEQUENCE [LARGE SCALE GENOMIC DNA]</scope>
    <source>
        <strain evidence="9">cv. Kellogg 1175</strain>
        <tissue evidence="8">Leaf</tissue>
    </source>
</reference>
<dbReference type="Proteomes" id="UP000095767">
    <property type="component" value="Unassembled WGS sequence"/>
</dbReference>
<keyword evidence="4 6" id="KW-1133">Transmembrane helix</keyword>
<dbReference type="STRING" id="888268.A0A1E5W9W2"/>
<name>A0A1E5W9W2_9POAL</name>
<dbReference type="AlphaFoldDB" id="A0A1E5W9W2"/>
<evidence type="ECO:0000256" key="5">
    <source>
        <dbReference type="ARBA" id="ARBA00023136"/>
    </source>
</evidence>
<accession>A0A1E5W9W2</accession>
<dbReference type="GO" id="GO:0016020">
    <property type="term" value="C:membrane"/>
    <property type="evidence" value="ECO:0007669"/>
    <property type="project" value="UniProtKB-SubCell"/>
</dbReference>